<evidence type="ECO:0000256" key="2">
    <source>
        <dbReference type="SAM" id="MobiDB-lite"/>
    </source>
</evidence>
<keyword evidence="3" id="KW-0472">Membrane</keyword>
<evidence type="ECO:0000313" key="4">
    <source>
        <dbReference type="EMBL" id="TDU72916.1"/>
    </source>
</evidence>
<feature type="transmembrane region" description="Helical" evidence="3">
    <location>
        <begin position="7"/>
        <end position="30"/>
    </location>
</feature>
<gene>
    <name evidence="4" type="ORF">EI77_01382</name>
</gene>
<dbReference type="RefSeq" id="WP_133794028.1">
    <property type="nucleotide sequence ID" value="NZ_SOCA01000002.1"/>
</dbReference>
<feature type="region of interest" description="Disordered" evidence="2">
    <location>
        <begin position="136"/>
        <end position="204"/>
    </location>
</feature>
<feature type="compositionally biased region" description="Pro residues" evidence="2">
    <location>
        <begin position="180"/>
        <end position="201"/>
    </location>
</feature>
<evidence type="ECO:0000256" key="3">
    <source>
        <dbReference type="SAM" id="Phobius"/>
    </source>
</evidence>
<dbReference type="AlphaFoldDB" id="A0A4R7S5I9"/>
<name>A0A4R7S5I9_9BACT</name>
<sequence>MAIPTEYQIYVLATSLMAAFFVAAMVRLWLLRSVEDELLKNKAALEKQVVLQQKDLMTVRQESSAWRIEMQRQFDLFRHMASDQLSVEEKRFNDLLAKSTRREFELQAALDIAKQMCSELPSTQARVLHLESLLAAAPPPPPAPPSSNDGGLPAAPVTPMPDLGGNDTPAPTPEEEVAEAPPPPAFAMPKFFAPPPPPPPTQAAFAAPEPVVIVDEEKVMELEEKLAEAEKKNASLQVALTTTRLRSRSRPNSIRKYALKKRPLIKAMA</sequence>
<reference evidence="4 5" key="1">
    <citation type="submission" date="2019-03" db="EMBL/GenBank/DDBJ databases">
        <title>Genomic Encyclopedia of Archaeal and Bacterial Type Strains, Phase II (KMG-II): from individual species to whole genera.</title>
        <authorList>
            <person name="Goeker M."/>
        </authorList>
    </citation>
    <scope>NUCLEOTIDE SEQUENCE [LARGE SCALE GENOMIC DNA]</scope>
    <source>
        <strain evidence="4 5">ATCC 25309</strain>
    </source>
</reference>
<protein>
    <submittedName>
        <fullName evidence="4">Uncharacterized protein</fullName>
    </submittedName>
</protein>
<accession>A0A4R7S5I9</accession>
<dbReference type="OrthoDB" id="198928at2"/>
<evidence type="ECO:0000313" key="5">
    <source>
        <dbReference type="Proteomes" id="UP000295662"/>
    </source>
</evidence>
<organism evidence="4 5">
    <name type="scientific">Prosthecobacter fusiformis</name>
    <dbReference type="NCBI Taxonomy" id="48464"/>
    <lineage>
        <taxon>Bacteria</taxon>
        <taxon>Pseudomonadati</taxon>
        <taxon>Verrucomicrobiota</taxon>
        <taxon>Verrucomicrobiia</taxon>
        <taxon>Verrucomicrobiales</taxon>
        <taxon>Verrucomicrobiaceae</taxon>
        <taxon>Prosthecobacter</taxon>
    </lineage>
</organism>
<keyword evidence="3" id="KW-1133">Transmembrane helix</keyword>
<keyword evidence="1" id="KW-0175">Coiled coil</keyword>
<keyword evidence="3" id="KW-0812">Transmembrane</keyword>
<keyword evidence="5" id="KW-1185">Reference proteome</keyword>
<dbReference type="Proteomes" id="UP000295662">
    <property type="component" value="Unassembled WGS sequence"/>
</dbReference>
<comment type="caution">
    <text evidence="4">The sequence shown here is derived from an EMBL/GenBank/DDBJ whole genome shotgun (WGS) entry which is preliminary data.</text>
</comment>
<dbReference type="EMBL" id="SOCA01000002">
    <property type="protein sequence ID" value="TDU72916.1"/>
    <property type="molecule type" value="Genomic_DNA"/>
</dbReference>
<evidence type="ECO:0000256" key="1">
    <source>
        <dbReference type="SAM" id="Coils"/>
    </source>
</evidence>
<proteinExistence type="predicted"/>
<feature type="coiled-coil region" evidence="1">
    <location>
        <begin position="212"/>
        <end position="239"/>
    </location>
</feature>